<dbReference type="EMBL" id="JAAAID010003961">
    <property type="protein sequence ID" value="KAF9994911.1"/>
    <property type="molecule type" value="Genomic_DNA"/>
</dbReference>
<keyword evidence="2" id="KW-1185">Reference proteome</keyword>
<organism evidence="1 2">
    <name type="scientific">Entomortierella chlamydospora</name>
    <dbReference type="NCBI Taxonomy" id="101097"/>
    <lineage>
        <taxon>Eukaryota</taxon>
        <taxon>Fungi</taxon>
        <taxon>Fungi incertae sedis</taxon>
        <taxon>Mucoromycota</taxon>
        <taxon>Mortierellomycotina</taxon>
        <taxon>Mortierellomycetes</taxon>
        <taxon>Mortierellales</taxon>
        <taxon>Mortierellaceae</taxon>
        <taxon>Entomortierella</taxon>
    </lineage>
</organism>
<feature type="non-terminal residue" evidence="1">
    <location>
        <position position="1"/>
    </location>
</feature>
<evidence type="ECO:0000313" key="1">
    <source>
        <dbReference type="EMBL" id="KAF9994911.1"/>
    </source>
</evidence>
<dbReference type="AlphaFoldDB" id="A0A9P6SS83"/>
<dbReference type="Proteomes" id="UP000703661">
    <property type="component" value="Unassembled WGS sequence"/>
</dbReference>
<evidence type="ECO:0000313" key="2">
    <source>
        <dbReference type="Proteomes" id="UP000703661"/>
    </source>
</evidence>
<gene>
    <name evidence="1" type="ORF">BGZ80_007657</name>
</gene>
<comment type="caution">
    <text evidence="1">The sequence shown here is derived from an EMBL/GenBank/DDBJ whole genome shotgun (WGS) entry which is preliminary data.</text>
</comment>
<reference evidence="1" key="1">
    <citation type="journal article" date="2020" name="Fungal Divers.">
        <title>Resolving the Mortierellaceae phylogeny through synthesis of multi-gene phylogenetics and phylogenomics.</title>
        <authorList>
            <person name="Vandepol N."/>
            <person name="Liber J."/>
            <person name="Desiro A."/>
            <person name="Na H."/>
            <person name="Kennedy M."/>
            <person name="Barry K."/>
            <person name="Grigoriev I.V."/>
            <person name="Miller A.N."/>
            <person name="O'Donnell K."/>
            <person name="Stajich J.E."/>
            <person name="Bonito G."/>
        </authorList>
    </citation>
    <scope>NUCLEOTIDE SEQUENCE</scope>
    <source>
        <strain evidence="1">NRRL 2769</strain>
    </source>
</reference>
<accession>A0A9P6SS83</accession>
<protein>
    <submittedName>
        <fullName evidence="1">Uncharacterized protein</fullName>
    </submittedName>
</protein>
<name>A0A9P6SS83_9FUNG</name>
<proteinExistence type="predicted"/>
<sequence>PGLYMVCYENSFMMRQLMGKLYSEEIPETSSRHVVRVKTAARLPYPAPKSISPILSSAFLPPSRRPKGPTPPLPFAQLDDGSCATIALINFLINQPTVTHGQTIKNLLQRVQTLKQTNASQR</sequence>